<evidence type="ECO:0000313" key="2">
    <source>
        <dbReference type="Proteomes" id="UP000004471"/>
    </source>
</evidence>
<dbReference type="EMBL" id="AEAH01000284">
    <property type="protein sequence ID" value="EGH28643.1"/>
    <property type="molecule type" value="Genomic_DNA"/>
</dbReference>
<gene>
    <name evidence="1" type="ORF">PSYJA_06479</name>
</gene>
<protein>
    <submittedName>
        <fullName evidence="1">Uncharacterized protein</fullName>
    </submittedName>
</protein>
<name>F3FEK7_PSESX</name>
<comment type="caution">
    <text evidence="1">The sequence shown here is derived from an EMBL/GenBank/DDBJ whole genome shotgun (WGS) entry which is preliminary data.</text>
</comment>
<evidence type="ECO:0000313" key="1">
    <source>
        <dbReference type="EMBL" id="EGH28643.1"/>
    </source>
</evidence>
<organism evidence="1 2">
    <name type="scientific">Pseudomonas syringae pv. japonica str. M301072</name>
    <dbReference type="NCBI Taxonomy" id="629262"/>
    <lineage>
        <taxon>Bacteria</taxon>
        <taxon>Pseudomonadati</taxon>
        <taxon>Pseudomonadota</taxon>
        <taxon>Gammaproteobacteria</taxon>
        <taxon>Pseudomonadales</taxon>
        <taxon>Pseudomonadaceae</taxon>
        <taxon>Pseudomonas</taxon>
        <taxon>Pseudomonas syringae</taxon>
    </lineage>
</organism>
<proteinExistence type="predicted"/>
<reference evidence="1 2" key="1">
    <citation type="journal article" date="2011" name="PLoS Pathog.">
        <title>Dynamic evolution of pathogenicity revealed by sequencing and comparative genomics of 19 Pseudomonas syringae isolates.</title>
        <authorList>
            <person name="Baltrus D.A."/>
            <person name="Nishimura M.T."/>
            <person name="Romanchuk A."/>
            <person name="Chang J.H."/>
            <person name="Mukhtar M.S."/>
            <person name="Cherkis K."/>
            <person name="Roach J."/>
            <person name="Grant S.R."/>
            <person name="Jones C.D."/>
            <person name="Dangl J.L."/>
        </authorList>
    </citation>
    <scope>NUCLEOTIDE SEQUENCE [LARGE SCALE GENOMIC DNA]</scope>
    <source>
        <strain evidence="2">M301072PT</strain>
    </source>
</reference>
<feature type="non-terminal residue" evidence="1">
    <location>
        <position position="1"/>
    </location>
</feature>
<sequence length="35" mass="3984">EHGPQIQHHAEHWSQQQAAQTDLATALVQFYVNSL</sequence>
<dbReference type="AlphaFoldDB" id="F3FEK7"/>
<accession>F3FEK7</accession>
<dbReference type="HOGENOM" id="CLU_3361609_0_0_6"/>
<dbReference type="Proteomes" id="UP000004471">
    <property type="component" value="Unassembled WGS sequence"/>
</dbReference>